<feature type="region of interest" description="Disordered" evidence="2">
    <location>
        <begin position="1"/>
        <end position="35"/>
    </location>
</feature>
<name>A0A518BHU1_9BACT</name>
<organism evidence="4 5">
    <name type="scientific">Engelhardtia mirabilis</name>
    <dbReference type="NCBI Taxonomy" id="2528011"/>
    <lineage>
        <taxon>Bacteria</taxon>
        <taxon>Pseudomonadati</taxon>
        <taxon>Planctomycetota</taxon>
        <taxon>Planctomycetia</taxon>
        <taxon>Planctomycetia incertae sedis</taxon>
        <taxon>Engelhardtia</taxon>
    </lineage>
</organism>
<feature type="domain" description="Protein SirB1 N-terminal" evidence="3">
    <location>
        <begin position="138"/>
        <end position="283"/>
    </location>
</feature>
<dbReference type="RefSeq" id="WP_419192233.1">
    <property type="nucleotide sequence ID" value="NZ_CP036287.1"/>
</dbReference>
<dbReference type="PANTHER" id="PTHR31350">
    <property type="entry name" value="SI:DKEY-261L7.2"/>
    <property type="match status" value="1"/>
</dbReference>
<evidence type="ECO:0000256" key="1">
    <source>
        <dbReference type="ARBA" id="ARBA00007100"/>
    </source>
</evidence>
<comment type="similarity">
    <text evidence="1">Belongs to the UPF0162 family.</text>
</comment>
<reference evidence="4 5" key="1">
    <citation type="submission" date="2019-02" db="EMBL/GenBank/DDBJ databases">
        <title>Deep-cultivation of Planctomycetes and their phenomic and genomic characterization uncovers novel biology.</title>
        <authorList>
            <person name="Wiegand S."/>
            <person name="Jogler M."/>
            <person name="Boedeker C."/>
            <person name="Pinto D."/>
            <person name="Vollmers J."/>
            <person name="Rivas-Marin E."/>
            <person name="Kohn T."/>
            <person name="Peeters S.H."/>
            <person name="Heuer A."/>
            <person name="Rast P."/>
            <person name="Oberbeckmann S."/>
            <person name="Bunk B."/>
            <person name="Jeske O."/>
            <person name="Meyerdierks A."/>
            <person name="Storesund J.E."/>
            <person name="Kallscheuer N."/>
            <person name="Luecker S."/>
            <person name="Lage O.M."/>
            <person name="Pohl T."/>
            <person name="Merkel B.J."/>
            <person name="Hornburger P."/>
            <person name="Mueller R.-W."/>
            <person name="Bruemmer F."/>
            <person name="Labrenz M."/>
            <person name="Spormann A.M."/>
            <person name="Op den Camp H."/>
            <person name="Overmann J."/>
            <person name="Amann R."/>
            <person name="Jetten M.S.M."/>
            <person name="Mascher T."/>
            <person name="Medema M.H."/>
            <person name="Devos D.P."/>
            <person name="Kaster A.-K."/>
            <person name="Ovreas L."/>
            <person name="Rohde M."/>
            <person name="Galperin M.Y."/>
            <person name="Jogler C."/>
        </authorList>
    </citation>
    <scope>NUCLEOTIDE SEQUENCE [LARGE SCALE GENOMIC DNA]</scope>
    <source>
        <strain evidence="4 5">Pla133</strain>
    </source>
</reference>
<dbReference type="EMBL" id="CP036287">
    <property type="protein sequence ID" value="QDU66548.1"/>
    <property type="molecule type" value="Genomic_DNA"/>
</dbReference>
<dbReference type="PANTHER" id="PTHR31350:SF21">
    <property type="entry name" value="F-BOX ONLY PROTEIN 21"/>
    <property type="match status" value="1"/>
</dbReference>
<dbReference type="Proteomes" id="UP000316921">
    <property type="component" value="Chromosome"/>
</dbReference>
<proteinExistence type="inferred from homology"/>
<gene>
    <name evidence="4" type="ORF">Pla133_16240</name>
</gene>
<dbReference type="InterPro" id="IPR032698">
    <property type="entry name" value="SirB1_N"/>
</dbReference>
<evidence type="ECO:0000313" key="4">
    <source>
        <dbReference type="EMBL" id="QDU66548.1"/>
    </source>
</evidence>
<dbReference type="AlphaFoldDB" id="A0A518BHU1"/>
<keyword evidence="5" id="KW-1185">Reference proteome</keyword>
<protein>
    <recommendedName>
        <fullName evidence="3">Protein SirB1 N-terminal domain-containing protein</fullName>
    </recommendedName>
</protein>
<dbReference type="Pfam" id="PF13369">
    <property type="entry name" value="Transglut_core2"/>
    <property type="match status" value="1"/>
</dbReference>
<accession>A0A518BHU1</accession>
<evidence type="ECO:0000256" key="2">
    <source>
        <dbReference type="SAM" id="MobiDB-lite"/>
    </source>
</evidence>
<dbReference type="KEGG" id="pbap:Pla133_16240"/>
<sequence>MTPSPRKPSVDPSGLQRPTLALDPQTPSQLPSGSLAGVEKARLTALVDLLEDDAPATWEAVRAELLSAGRRARPALDRAARGQAPRRRARARSILAQMERREVLRRLLSQAGRGIDDLESALYRLAAVDDPHFDARATRRRLDDLGQRVRERSAEREPGLDQAHALVTVLAGEEGLRGPGENYHATDHVHLHRALELGRGLPLTLVAIYIFTARRAGLDATGVPLPGHVMCRLHAGERSMLVDPFHAGVVRTRKECLSYLMRRGLAPRPDWFRDADDAALFQRHVLNLANGHTVRGDDGTARQLRRVAETVARSRSQHPHADPESA</sequence>
<evidence type="ECO:0000313" key="5">
    <source>
        <dbReference type="Proteomes" id="UP000316921"/>
    </source>
</evidence>
<evidence type="ECO:0000259" key="3">
    <source>
        <dbReference type="Pfam" id="PF13369"/>
    </source>
</evidence>